<feature type="signal peptide" evidence="2">
    <location>
        <begin position="1"/>
        <end position="15"/>
    </location>
</feature>
<proteinExistence type="predicted"/>
<reference evidence="3" key="1">
    <citation type="submission" date="2023-03" db="EMBL/GenBank/DDBJ databases">
        <title>Massive genome expansion in bonnet fungi (Mycena s.s.) driven by repeated elements and novel gene families across ecological guilds.</title>
        <authorList>
            <consortium name="Lawrence Berkeley National Laboratory"/>
            <person name="Harder C.B."/>
            <person name="Miyauchi S."/>
            <person name="Viragh M."/>
            <person name="Kuo A."/>
            <person name="Thoen E."/>
            <person name="Andreopoulos B."/>
            <person name="Lu D."/>
            <person name="Skrede I."/>
            <person name="Drula E."/>
            <person name="Henrissat B."/>
            <person name="Morin E."/>
            <person name="Kohler A."/>
            <person name="Barry K."/>
            <person name="LaButti K."/>
            <person name="Morin E."/>
            <person name="Salamov A."/>
            <person name="Lipzen A."/>
            <person name="Mereny Z."/>
            <person name="Hegedus B."/>
            <person name="Baldrian P."/>
            <person name="Stursova M."/>
            <person name="Weitz H."/>
            <person name="Taylor A."/>
            <person name="Grigoriev I.V."/>
            <person name="Nagy L.G."/>
            <person name="Martin F."/>
            <person name="Kauserud H."/>
        </authorList>
    </citation>
    <scope>NUCLEOTIDE SEQUENCE</scope>
    <source>
        <strain evidence="3">CBHHK200</strain>
    </source>
</reference>
<evidence type="ECO:0000313" key="4">
    <source>
        <dbReference type="Proteomes" id="UP001218188"/>
    </source>
</evidence>
<feature type="chain" id="PRO_5042173567" evidence="2">
    <location>
        <begin position="16"/>
        <end position="144"/>
    </location>
</feature>
<gene>
    <name evidence="3" type="ORF">C8F04DRAFT_1249627</name>
</gene>
<keyword evidence="1" id="KW-0812">Transmembrane</keyword>
<evidence type="ECO:0000256" key="1">
    <source>
        <dbReference type="SAM" id="Phobius"/>
    </source>
</evidence>
<organism evidence="3 4">
    <name type="scientific">Mycena alexandri</name>
    <dbReference type="NCBI Taxonomy" id="1745969"/>
    <lineage>
        <taxon>Eukaryota</taxon>
        <taxon>Fungi</taxon>
        <taxon>Dikarya</taxon>
        <taxon>Basidiomycota</taxon>
        <taxon>Agaricomycotina</taxon>
        <taxon>Agaricomycetes</taxon>
        <taxon>Agaricomycetidae</taxon>
        <taxon>Agaricales</taxon>
        <taxon>Marasmiineae</taxon>
        <taxon>Mycenaceae</taxon>
        <taxon>Mycena</taxon>
    </lineage>
</organism>
<keyword evidence="4" id="KW-1185">Reference proteome</keyword>
<protein>
    <submittedName>
        <fullName evidence="3">Uncharacterized protein</fullName>
    </submittedName>
</protein>
<feature type="transmembrane region" description="Helical" evidence="1">
    <location>
        <begin position="6"/>
        <end position="29"/>
    </location>
</feature>
<accession>A0AAD6TFQ4</accession>
<keyword evidence="1" id="KW-1133">Transmembrane helix</keyword>
<keyword evidence="1" id="KW-0472">Membrane</keyword>
<sequence>MVSLGLPFLVVAVLALAPLLVNSPTLIFYNARYERIFYKVQRAPAPGAPEVSNGSPTRACGSASHPSTRHPRCVPCSAGLAYLALAPPPLAANSPTLTVELGLYVLGPLSTGCSGTAQILHTGPTRSLQWIIESINTLIITLLV</sequence>
<name>A0AAD6TFQ4_9AGAR</name>
<evidence type="ECO:0000256" key="2">
    <source>
        <dbReference type="SAM" id="SignalP"/>
    </source>
</evidence>
<keyword evidence="2" id="KW-0732">Signal</keyword>
<dbReference type="AlphaFoldDB" id="A0AAD6TFQ4"/>
<evidence type="ECO:0000313" key="3">
    <source>
        <dbReference type="EMBL" id="KAJ7045193.1"/>
    </source>
</evidence>
<dbReference type="EMBL" id="JARJCM010000005">
    <property type="protein sequence ID" value="KAJ7045193.1"/>
    <property type="molecule type" value="Genomic_DNA"/>
</dbReference>
<dbReference type="Proteomes" id="UP001218188">
    <property type="component" value="Unassembled WGS sequence"/>
</dbReference>
<comment type="caution">
    <text evidence="3">The sequence shown here is derived from an EMBL/GenBank/DDBJ whole genome shotgun (WGS) entry which is preliminary data.</text>
</comment>